<dbReference type="InterPro" id="IPR025309">
    <property type="entry name" value="KTSC_dom"/>
</dbReference>
<comment type="caution">
    <text evidence="2">The sequence shown here is derived from an EMBL/GenBank/DDBJ whole genome shotgun (WGS) entry which is preliminary data.</text>
</comment>
<gene>
    <name evidence="2" type="ORF">RM529_11785</name>
</gene>
<evidence type="ECO:0000313" key="2">
    <source>
        <dbReference type="EMBL" id="MDT0650834.1"/>
    </source>
</evidence>
<evidence type="ECO:0000259" key="1">
    <source>
        <dbReference type="Pfam" id="PF13619"/>
    </source>
</evidence>
<dbReference type="Proteomes" id="UP001248819">
    <property type="component" value="Unassembled WGS sequence"/>
</dbReference>
<proteinExistence type="predicted"/>
<feature type="domain" description="KTSC" evidence="1">
    <location>
        <begin position="10"/>
        <end position="67"/>
    </location>
</feature>
<accession>A0ABU3CWU9</accession>
<evidence type="ECO:0000313" key="3">
    <source>
        <dbReference type="Proteomes" id="UP001248819"/>
    </source>
</evidence>
<sequence>MSLPEMNTVSSSNIDSIGYDEQNQEVYVRFLNNSLYVYKGVPAHEYQNLLEAPSHGSYLNRNFKNVYPYERIE</sequence>
<reference evidence="2 3" key="1">
    <citation type="submission" date="2023-09" db="EMBL/GenBank/DDBJ databases">
        <authorList>
            <person name="Rey-Velasco X."/>
        </authorList>
    </citation>
    <scope>NUCLEOTIDE SEQUENCE [LARGE SCALE GENOMIC DNA]</scope>
    <source>
        <strain evidence="2 3">F297</strain>
    </source>
</reference>
<dbReference type="EMBL" id="JAVRHP010000063">
    <property type="protein sequence ID" value="MDT0650834.1"/>
    <property type="molecule type" value="Genomic_DNA"/>
</dbReference>
<protein>
    <submittedName>
        <fullName evidence="2">KTSC domain-containing protein</fullName>
    </submittedName>
</protein>
<name>A0ABU3CWU9_9FLAO</name>
<organism evidence="2 3">
    <name type="scientific">Autumnicola edwardsiae</name>
    <dbReference type="NCBI Taxonomy" id="3075594"/>
    <lineage>
        <taxon>Bacteria</taxon>
        <taxon>Pseudomonadati</taxon>
        <taxon>Bacteroidota</taxon>
        <taxon>Flavobacteriia</taxon>
        <taxon>Flavobacteriales</taxon>
        <taxon>Flavobacteriaceae</taxon>
        <taxon>Autumnicola</taxon>
    </lineage>
</organism>
<dbReference type="Pfam" id="PF13619">
    <property type="entry name" value="KTSC"/>
    <property type="match status" value="1"/>
</dbReference>
<dbReference type="RefSeq" id="WP_311484991.1">
    <property type="nucleotide sequence ID" value="NZ_JAVRHP010000063.1"/>
</dbReference>
<keyword evidence="3" id="KW-1185">Reference proteome</keyword>